<evidence type="ECO:0000256" key="1">
    <source>
        <dbReference type="SAM" id="MobiDB-lite"/>
    </source>
</evidence>
<dbReference type="EMBL" id="FUXI01000001">
    <property type="protein sequence ID" value="SJZ38492.1"/>
    <property type="molecule type" value="Genomic_DNA"/>
</dbReference>
<proteinExistence type="predicted"/>
<keyword evidence="3" id="KW-1185">Reference proteome</keyword>
<evidence type="ECO:0000313" key="2">
    <source>
        <dbReference type="EMBL" id="SJZ38492.1"/>
    </source>
</evidence>
<name>A0A1T4K7U1_9ENTE</name>
<protein>
    <submittedName>
        <fullName evidence="2">Uncharacterized protein</fullName>
    </submittedName>
</protein>
<dbReference type="AlphaFoldDB" id="A0A1T4K7U1"/>
<reference evidence="2 3" key="1">
    <citation type="submission" date="2017-02" db="EMBL/GenBank/DDBJ databases">
        <authorList>
            <person name="Peterson S.W."/>
        </authorList>
    </citation>
    <scope>NUCLEOTIDE SEQUENCE [LARGE SCALE GENOMIC DNA]</scope>
    <source>
        <strain evidence="2 3">ATCC BAA-1030</strain>
    </source>
</reference>
<gene>
    <name evidence="2" type="ORF">SAMN02745116_00141</name>
</gene>
<accession>A0A1T4K7U1</accession>
<sequence>MKKSIIITLLGLFAIITGSFVHTLTSKQEVRKIADSIVQEQGRFTGVLIEQEPHTLPAKSEILQNEPSEKGRMEFEKRTSTNEKKEFQLTKEE</sequence>
<dbReference type="Proteomes" id="UP000190328">
    <property type="component" value="Unassembled WGS sequence"/>
</dbReference>
<feature type="region of interest" description="Disordered" evidence="1">
    <location>
        <begin position="59"/>
        <end position="93"/>
    </location>
</feature>
<organism evidence="2 3">
    <name type="scientific">Pilibacter termitis</name>
    <dbReference type="NCBI Taxonomy" id="263852"/>
    <lineage>
        <taxon>Bacteria</taxon>
        <taxon>Bacillati</taxon>
        <taxon>Bacillota</taxon>
        <taxon>Bacilli</taxon>
        <taxon>Lactobacillales</taxon>
        <taxon>Enterococcaceae</taxon>
        <taxon>Pilibacter</taxon>
    </lineage>
</organism>
<feature type="compositionally biased region" description="Basic and acidic residues" evidence="1">
    <location>
        <begin position="67"/>
        <end position="93"/>
    </location>
</feature>
<evidence type="ECO:0000313" key="3">
    <source>
        <dbReference type="Proteomes" id="UP000190328"/>
    </source>
</evidence>